<protein>
    <recommendedName>
        <fullName evidence="1">Nudix hydrolase domain-containing protein</fullName>
    </recommendedName>
</protein>
<proteinExistence type="predicted"/>
<accession>A0A1F5ET89</accession>
<name>A0A1F5ET89_9BACT</name>
<evidence type="ECO:0000313" key="2">
    <source>
        <dbReference type="EMBL" id="OGD70623.1"/>
    </source>
</evidence>
<dbReference type="Pfam" id="PF00293">
    <property type="entry name" value="NUDIX"/>
    <property type="match status" value="1"/>
</dbReference>
<evidence type="ECO:0000313" key="3">
    <source>
        <dbReference type="Proteomes" id="UP000186545"/>
    </source>
</evidence>
<organism evidence="2 3">
    <name type="scientific">Candidatus Campbellbacteria bacterium RIFCSPLOWO2_02_FULL_35_11</name>
    <dbReference type="NCBI Taxonomy" id="1797581"/>
    <lineage>
        <taxon>Bacteria</taxon>
        <taxon>Candidatus Campbelliibacteriota</taxon>
    </lineage>
</organism>
<dbReference type="Gene3D" id="3.90.79.10">
    <property type="entry name" value="Nucleoside Triphosphate Pyrophosphohydrolase"/>
    <property type="match status" value="1"/>
</dbReference>
<comment type="caution">
    <text evidence="2">The sequence shown here is derived from an EMBL/GenBank/DDBJ whole genome shotgun (WGS) entry which is preliminary data.</text>
</comment>
<sequence length="134" mass="15288">MKNPELLIVNAVIIQEGELLLLRKRNQFYWSFAGGKVDVNLGETNDKALMREVCTEELPGTKIISFKQFGVFSGITPNSKKSFRATVYLTNVKSPFLPGAEIEEVQFFKQPEEIRYLSCTCRKIIQELRNNGLL</sequence>
<dbReference type="EMBL" id="MFAD01000010">
    <property type="protein sequence ID" value="OGD70623.1"/>
    <property type="molecule type" value="Genomic_DNA"/>
</dbReference>
<dbReference type="InterPro" id="IPR000086">
    <property type="entry name" value="NUDIX_hydrolase_dom"/>
</dbReference>
<evidence type="ECO:0000259" key="1">
    <source>
        <dbReference type="Pfam" id="PF00293"/>
    </source>
</evidence>
<feature type="domain" description="Nudix hydrolase" evidence="1">
    <location>
        <begin position="9"/>
        <end position="109"/>
    </location>
</feature>
<dbReference type="InterPro" id="IPR015797">
    <property type="entry name" value="NUDIX_hydrolase-like_dom_sf"/>
</dbReference>
<dbReference type="Proteomes" id="UP000186545">
    <property type="component" value="Unassembled WGS sequence"/>
</dbReference>
<reference evidence="2 3" key="1">
    <citation type="journal article" date="2016" name="Nat. Commun.">
        <title>Thousands of microbial genomes shed light on interconnected biogeochemical processes in an aquifer system.</title>
        <authorList>
            <person name="Anantharaman K."/>
            <person name="Brown C.T."/>
            <person name="Hug L.A."/>
            <person name="Sharon I."/>
            <person name="Castelle C.J."/>
            <person name="Probst A.J."/>
            <person name="Thomas B.C."/>
            <person name="Singh A."/>
            <person name="Wilkins M.J."/>
            <person name="Karaoz U."/>
            <person name="Brodie E.L."/>
            <person name="Williams K.H."/>
            <person name="Hubbard S.S."/>
            <person name="Banfield J.F."/>
        </authorList>
    </citation>
    <scope>NUCLEOTIDE SEQUENCE [LARGE SCALE GENOMIC DNA]</scope>
</reference>
<dbReference type="SUPFAM" id="SSF55811">
    <property type="entry name" value="Nudix"/>
    <property type="match status" value="1"/>
</dbReference>
<dbReference type="AlphaFoldDB" id="A0A1F5ET89"/>
<gene>
    <name evidence="2" type="ORF">A3I18_00550</name>
</gene>